<feature type="region of interest" description="Disordered" evidence="1">
    <location>
        <begin position="57"/>
        <end position="91"/>
    </location>
</feature>
<reference evidence="3 4" key="1">
    <citation type="submission" date="2024-06" db="EMBL/GenBank/DDBJ databases">
        <title>A chromosome level genome sequence of Diviner's sage (Salvia divinorum).</title>
        <authorList>
            <person name="Ford S.A."/>
            <person name="Ro D.-K."/>
            <person name="Ness R.W."/>
            <person name="Phillips M.A."/>
        </authorList>
    </citation>
    <scope>NUCLEOTIDE SEQUENCE [LARGE SCALE GENOMIC DNA]</scope>
    <source>
        <strain evidence="3">SAF-2024a</strain>
        <tissue evidence="3">Leaf</tissue>
    </source>
</reference>
<dbReference type="EMBL" id="JBEAFC010000009">
    <property type="protein sequence ID" value="KAL1540099.1"/>
    <property type="molecule type" value="Genomic_DNA"/>
</dbReference>
<evidence type="ECO:0000313" key="3">
    <source>
        <dbReference type="EMBL" id="KAL1540099.1"/>
    </source>
</evidence>
<evidence type="ECO:0000313" key="4">
    <source>
        <dbReference type="Proteomes" id="UP001567538"/>
    </source>
</evidence>
<evidence type="ECO:0000256" key="1">
    <source>
        <dbReference type="SAM" id="MobiDB-lite"/>
    </source>
</evidence>
<keyword evidence="4" id="KW-1185">Reference proteome</keyword>
<dbReference type="Proteomes" id="UP001567538">
    <property type="component" value="Unassembled WGS sequence"/>
</dbReference>
<dbReference type="PANTHER" id="PTHR34961">
    <property type="entry name" value="TRANSMEMBRANE PROTEIN"/>
    <property type="match status" value="1"/>
</dbReference>
<dbReference type="AlphaFoldDB" id="A0ABD1GA84"/>
<name>A0ABD1GA84_SALDI</name>
<feature type="chain" id="PRO_5044776525" evidence="2">
    <location>
        <begin position="21"/>
        <end position="91"/>
    </location>
</feature>
<feature type="signal peptide" evidence="2">
    <location>
        <begin position="1"/>
        <end position="20"/>
    </location>
</feature>
<comment type="caution">
    <text evidence="3">The sequence shown here is derived from an EMBL/GenBank/DDBJ whole genome shotgun (WGS) entry which is preliminary data.</text>
</comment>
<dbReference type="InterPro" id="IPR053313">
    <property type="entry name" value="RGF"/>
</dbReference>
<gene>
    <name evidence="3" type="ORF">AAHA92_24505</name>
</gene>
<evidence type="ECO:0000256" key="2">
    <source>
        <dbReference type="SAM" id="SignalP"/>
    </source>
</evidence>
<sequence length="91" mass="10329">MSIINITLFVLFLSLHSCNARVIAVAHNHHPAKDFVKGNDEKMNRYSNLGEKDSVSKRSFRVAQRKRGEDEEAGGFNLDYLPPRTHPPSHN</sequence>
<proteinExistence type="predicted"/>
<dbReference type="PANTHER" id="PTHR34961:SF1">
    <property type="entry name" value="ROOT MERISTEM GROWTH FACTOR 10"/>
    <property type="match status" value="1"/>
</dbReference>
<protein>
    <submittedName>
        <fullName evidence="3">Uncharacterized protein</fullName>
    </submittedName>
</protein>
<organism evidence="3 4">
    <name type="scientific">Salvia divinorum</name>
    <name type="common">Maria pastora</name>
    <name type="synonym">Diviner's sage</name>
    <dbReference type="NCBI Taxonomy" id="28513"/>
    <lineage>
        <taxon>Eukaryota</taxon>
        <taxon>Viridiplantae</taxon>
        <taxon>Streptophyta</taxon>
        <taxon>Embryophyta</taxon>
        <taxon>Tracheophyta</taxon>
        <taxon>Spermatophyta</taxon>
        <taxon>Magnoliopsida</taxon>
        <taxon>eudicotyledons</taxon>
        <taxon>Gunneridae</taxon>
        <taxon>Pentapetalae</taxon>
        <taxon>asterids</taxon>
        <taxon>lamiids</taxon>
        <taxon>Lamiales</taxon>
        <taxon>Lamiaceae</taxon>
        <taxon>Nepetoideae</taxon>
        <taxon>Mentheae</taxon>
        <taxon>Salviinae</taxon>
        <taxon>Salvia</taxon>
        <taxon>Salvia subgen. Calosphace</taxon>
    </lineage>
</organism>
<accession>A0ABD1GA84</accession>
<keyword evidence="2" id="KW-0732">Signal</keyword>